<dbReference type="GO" id="GO:0000981">
    <property type="term" value="F:DNA-binding transcription factor activity, RNA polymerase II-specific"/>
    <property type="evidence" value="ECO:0007669"/>
    <property type="project" value="TreeGrafter"/>
</dbReference>
<name>A0A8S2ICP7_9BILA</name>
<evidence type="ECO:0000256" key="6">
    <source>
        <dbReference type="ARBA" id="ARBA00023242"/>
    </source>
</evidence>
<comment type="caution">
    <text evidence="10">The sequence shown here is derived from an EMBL/GenBank/DDBJ whole genome shotgun (WGS) entry which is preliminary data.</text>
</comment>
<proteinExistence type="inferred from homology"/>
<sequence length="1027" mass="117051">MACSKAEDLINQLIEATLKLLDFGLNIMDALRVQKLLTIRNQKIGLISDDACLPECSLRFSLNFDLMMFNKLLRSACLRARATLNELRVCRLRYPNAPLGLEPKTKVKFLKLQRKIQEFDEAVRNDKMIARRDLRDFREIAIIFSQLEHDLKLLICSLECASTMKDTVLFAAPITDVMTVLSIVLSRLERLAQKAEIDEKIAAAEQQKQLQEQKAKTNLGPGEGSGGQAAVAQSNSAEPYWNRNQHHYRFHRNKPQRARSNKMRNYYEKLDEFNSEMFDKPKNQQKINRNSVISRKHESVSAMIVAASQRLISQQSPTKKSSEFGRKQQELQQQHETVETTIQNAEGDKNKTFPTVTATSTHCSRSEMLLNYESAKTIKKKTTKPSKKYRSSTAMTIPAEVEYSKSLSTHYYHPNSHKLLPKNVGRFCYAMQSSQSLHPREKNEKKTTEDVQQQFPVLNNDSYELNDEKLKTEKNEFIRKWAEDVRNTYGYKQIINSTPNYQDKISDDDVVRITSHLEHTRLENDRMRLETKNEDEKGKYRHYHRKLSKKNKYHSSVSLSTSLNISNSSLSEHGYPRKTRRIYFSKRKPPAFSNASSNANENSKTRRRSFNYHHHHQKLKKKEGSCPSSENNEFGTYTVNNINKEDENEHLSKTRQTNLSSKDSNIQCKDRVNHPSSGFGSIGGSSNRSSHTPVADFQPPYFPPPYNTSLHHNHQFDLQAAAAAVTSGNVQLEYGSSPFNTNHHQHHSYNNDRHSLLRSTGVSSGNDSLQMSAPTFGQYDSRAYAEYASYYSRHAMAIDSESLQLYRNGLLASDNTSSFRVPGLEEVPNPLTEHYMATFQRDFRRPDTKDGIALTISGNVAPSDIFCNVPGRLSLLSSNSKYKVTVAEVQRRLSPPECLNASLLGGILRRAKSKNGGRILREKLEKIGVNLPAGRRKAATVTLLTSLVEGESTHLARDFHYVCDQEFPARQCAEHNIRHHNHDSSEISKRKAMVLASRQLVKEFTELLSQDRSPLGNCRLSPVLEPS</sequence>
<feature type="compositionally biased region" description="Basic residues" evidence="7">
    <location>
        <begin position="605"/>
        <end position="621"/>
    </location>
</feature>
<dbReference type="EMBL" id="CAJNOK010005202">
    <property type="protein sequence ID" value="CAF0964349.1"/>
    <property type="molecule type" value="Genomic_DNA"/>
</dbReference>
<evidence type="ECO:0000256" key="3">
    <source>
        <dbReference type="ARBA" id="ARBA00023015"/>
    </source>
</evidence>
<gene>
    <name evidence="9" type="ORF">OVA965_LOCUS12772</name>
    <name evidence="10" type="ORF">TMI583_LOCUS12775</name>
</gene>
<dbReference type="InterPro" id="IPR013854">
    <property type="entry name" value="TF_AP2_C"/>
</dbReference>
<dbReference type="Pfam" id="PF03299">
    <property type="entry name" value="TF_AP-2"/>
    <property type="match status" value="1"/>
</dbReference>
<accession>A0A8S2ICP7</accession>
<feature type="non-terminal residue" evidence="10">
    <location>
        <position position="1"/>
    </location>
</feature>
<dbReference type="AlphaFoldDB" id="A0A8S2ICP7"/>
<evidence type="ECO:0000256" key="4">
    <source>
        <dbReference type="ARBA" id="ARBA00023125"/>
    </source>
</evidence>
<feature type="region of interest" description="Disordered" evidence="7">
    <location>
        <begin position="208"/>
        <end position="234"/>
    </location>
</feature>
<feature type="compositionally biased region" description="Polar residues" evidence="7">
    <location>
        <begin position="654"/>
        <end position="667"/>
    </location>
</feature>
<dbReference type="InterPro" id="IPR004979">
    <property type="entry name" value="TF_AP2"/>
</dbReference>
<dbReference type="Proteomes" id="UP000677228">
    <property type="component" value="Unassembled WGS sequence"/>
</dbReference>
<evidence type="ECO:0000313" key="10">
    <source>
        <dbReference type="EMBL" id="CAF3736351.1"/>
    </source>
</evidence>
<comment type="subcellular location">
    <subcellularLocation>
        <location evidence="1">Nucleus</location>
    </subcellularLocation>
</comment>
<dbReference type="PRINTS" id="PR01748">
    <property type="entry name" value="AP2TNSCPFCT"/>
</dbReference>
<comment type="similarity">
    <text evidence="2">Belongs to the AP-2 family.</text>
</comment>
<evidence type="ECO:0000256" key="7">
    <source>
        <dbReference type="SAM" id="MobiDB-lite"/>
    </source>
</evidence>
<dbReference type="PANTHER" id="PTHR10812">
    <property type="entry name" value="TRANSCRIPTION FACTOR AP-2"/>
    <property type="match status" value="1"/>
</dbReference>
<feature type="domain" description="Transcription factor AP-2 C-terminal" evidence="8">
    <location>
        <begin position="866"/>
        <end position="1019"/>
    </location>
</feature>
<evidence type="ECO:0000313" key="11">
    <source>
        <dbReference type="Proteomes" id="UP000682733"/>
    </source>
</evidence>
<feature type="region of interest" description="Disordered" evidence="7">
    <location>
        <begin position="586"/>
        <end position="633"/>
    </location>
</feature>
<organism evidence="10 11">
    <name type="scientific">Didymodactylos carnosus</name>
    <dbReference type="NCBI Taxonomy" id="1234261"/>
    <lineage>
        <taxon>Eukaryota</taxon>
        <taxon>Metazoa</taxon>
        <taxon>Spiralia</taxon>
        <taxon>Gnathifera</taxon>
        <taxon>Rotifera</taxon>
        <taxon>Eurotatoria</taxon>
        <taxon>Bdelloidea</taxon>
        <taxon>Philodinida</taxon>
        <taxon>Philodinidae</taxon>
        <taxon>Didymodactylos</taxon>
    </lineage>
</organism>
<keyword evidence="3" id="KW-0805">Transcription regulation</keyword>
<reference evidence="10" key="1">
    <citation type="submission" date="2021-02" db="EMBL/GenBank/DDBJ databases">
        <authorList>
            <person name="Nowell W R."/>
        </authorList>
    </citation>
    <scope>NUCLEOTIDE SEQUENCE</scope>
</reference>
<feature type="compositionally biased region" description="Low complexity" evidence="7">
    <location>
        <begin position="593"/>
        <end position="602"/>
    </location>
</feature>
<dbReference type="GO" id="GO:0042127">
    <property type="term" value="P:regulation of cell population proliferation"/>
    <property type="evidence" value="ECO:0007669"/>
    <property type="project" value="TreeGrafter"/>
</dbReference>
<evidence type="ECO:0000313" key="9">
    <source>
        <dbReference type="EMBL" id="CAF0964349.1"/>
    </source>
</evidence>
<dbReference type="GO" id="GO:0005634">
    <property type="term" value="C:nucleus"/>
    <property type="evidence" value="ECO:0007669"/>
    <property type="project" value="UniProtKB-SubCell"/>
</dbReference>
<feature type="region of interest" description="Disordered" evidence="7">
    <location>
        <begin position="646"/>
        <end position="708"/>
    </location>
</feature>
<dbReference type="PANTHER" id="PTHR10812:SF17">
    <property type="entry name" value="TRANSCRIPTION FACTOR AP-2, ISOFORM D"/>
    <property type="match status" value="1"/>
</dbReference>
<evidence type="ECO:0000256" key="1">
    <source>
        <dbReference type="ARBA" id="ARBA00004123"/>
    </source>
</evidence>
<evidence type="ECO:0000256" key="2">
    <source>
        <dbReference type="ARBA" id="ARBA00007770"/>
    </source>
</evidence>
<evidence type="ECO:0000256" key="5">
    <source>
        <dbReference type="ARBA" id="ARBA00023163"/>
    </source>
</evidence>
<protein>
    <recommendedName>
        <fullName evidence="8">Transcription factor AP-2 C-terminal domain-containing protein</fullName>
    </recommendedName>
</protein>
<keyword evidence="6" id="KW-0539">Nucleus</keyword>
<dbReference type="EMBL" id="CAJOBA010005207">
    <property type="protein sequence ID" value="CAF3736351.1"/>
    <property type="molecule type" value="Genomic_DNA"/>
</dbReference>
<keyword evidence="5" id="KW-0804">Transcription</keyword>
<dbReference type="GO" id="GO:0000977">
    <property type="term" value="F:RNA polymerase II transcription regulatory region sequence-specific DNA binding"/>
    <property type="evidence" value="ECO:0007669"/>
    <property type="project" value="TreeGrafter"/>
</dbReference>
<feature type="compositionally biased region" description="Low complexity" evidence="7">
    <location>
        <begin position="676"/>
        <end position="690"/>
    </location>
</feature>
<evidence type="ECO:0000259" key="8">
    <source>
        <dbReference type="Pfam" id="PF03299"/>
    </source>
</evidence>
<dbReference type="Proteomes" id="UP000682733">
    <property type="component" value="Unassembled WGS sequence"/>
</dbReference>
<keyword evidence="4" id="KW-0238">DNA-binding</keyword>